<dbReference type="Proteomes" id="UP000324800">
    <property type="component" value="Unassembled WGS sequence"/>
</dbReference>
<feature type="chain" id="PRO_5023852589" evidence="2">
    <location>
        <begin position="22"/>
        <end position="411"/>
    </location>
</feature>
<keyword evidence="2" id="KW-0732">Signal</keyword>
<proteinExistence type="predicted"/>
<feature type="signal peptide" evidence="2">
    <location>
        <begin position="1"/>
        <end position="21"/>
    </location>
</feature>
<name>A0A5J4UCU6_9EUKA</name>
<accession>A0A5J4UCU6</accession>
<evidence type="ECO:0000313" key="4">
    <source>
        <dbReference type="Proteomes" id="UP000324800"/>
    </source>
</evidence>
<feature type="non-terminal residue" evidence="3">
    <location>
        <position position="411"/>
    </location>
</feature>
<dbReference type="EMBL" id="SNRW01018343">
    <property type="protein sequence ID" value="KAA6367425.1"/>
    <property type="molecule type" value="Genomic_DNA"/>
</dbReference>
<feature type="region of interest" description="Disordered" evidence="1">
    <location>
        <begin position="373"/>
        <end position="411"/>
    </location>
</feature>
<evidence type="ECO:0000256" key="2">
    <source>
        <dbReference type="SAM" id="SignalP"/>
    </source>
</evidence>
<sequence length="411" mass="45791">MFNKLLLVLALTVVSFGRSTAFSTIKPSTNYSLPNVVYSQINEDETFDYWYYSGTIDQDNKVFEDQTKQTLVVYGNFSDITPYRQGVSIEDESFLAIPEEGFANRKVSQKLSDEEKACYRLEYMHNYKNDVFLGYAASALSGTDFKPSAPWLIAHSPNSITYKLTNGNMQKYDLEQNCDDFSLSIYSYTIQKYGMVSVDCIPNTAEIPSDLTKCKDGSALDTKLKGYTEGTSYNQITERKVKEALIHVGPIMATSQDHMVDFNLNIIIGWNASNWIYAKRNSDGNFYMETYRIQQDEMFYANLLVNTNAPIFCTAGQYPSTTDCQCAAGDSQCFAGPPATICTAGQYPSTTDCSCAAGDAKCLSGPPDCTSIKKETPKEDCPCPDKTDKAKWDADPRTKTKDDICASGSMR</sequence>
<comment type="caution">
    <text evidence="3">The sequence shown here is derived from an EMBL/GenBank/DDBJ whole genome shotgun (WGS) entry which is preliminary data.</text>
</comment>
<protein>
    <submittedName>
        <fullName evidence="3">Uncharacterized protein</fullName>
    </submittedName>
</protein>
<organism evidence="3 4">
    <name type="scientific">Streblomastix strix</name>
    <dbReference type="NCBI Taxonomy" id="222440"/>
    <lineage>
        <taxon>Eukaryota</taxon>
        <taxon>Metamonada</taxon>
        <taxon>Preaxostyla</taxon>
        <taxon>Oxymonadida</taxon>
        <taxon>Streblomastigidae</taxon>
        <taxon>Streblomastix</taxon>
    </lineage>
</organism>
<reference evidence="3 4" key="1">
    <citation type="submission" date="2019-03" db="EMBL/GenBank/DDBJ databases">
        <title>Single cell metagenomics reveals metabolic interactions within the superorganism composed of flagellate Streblomastix strix and complex community of Bacteroidetes bacteria on its surface.</title>
        <authorList>
            <person name="Treitli S.C."/>
            <person name="Kolisko M."/>
            <person name="Husnik F."/>
            <person name="Keeling P."/>
            <person name="Hampl V."/>
        </authorList>
    </citation>
    <scope>NUCLEOTIDE SEQUENCE [LARGE SCALE GENOMIC DNA]</scope>
    <source>
        <strain evidence="3">ST1C</strain>
    </source>
</reference>
<gene>
    <name evidence="3" type="ORF">EZS28_037048</name>
</gene>
<evidence type="ECO:0000256" key="1">
    <source>
        <dbReference type="SAM" id="MobiDB-lite"/>
    </source>
</evidence>
<dbReference type="AlphaFoldDB" id="A0A5J4UCU6"/>
<feature type="compositionally biased region" description="Basic and acidic residues" evidence="1">
    <location>
        <begin position="373"/>
        <end position="404"/>
    </location>
</feature>
<evidence type="ECO:0000313" key="3">
    <source>
        <dbReference type="EMBL" id="KAA6367425.1"/>
    </source>
</evidence>